<gene>
    <name evidence="1" type="primary">ytxJ</name>
    <name evidence="1" type="ORF">E1J38_007815</name>
</gene>
<dbReference type="Gene3D" id="3.40.30.10">
    <property type="entry name" value="Glutaredoxin"/>
    <property type="match status" value="1"/>
</dbReference>
<dbReference type="SUPFAM" id="SSF52833">
    <property type="entry name" value="Thioredoxin-like"/>
    <property type="match status" value="1"/>
</dbReference>
<dbReference type="InterPro" id="IPR036249">
    <property type="entry name" value="Thioredoxin-like_sf"/>
</dbReference>
<comment type="caution">
    <text evidence="1">The sequence shown here is derived from an EMBL/GenBank/DDBJ whole genome shotgun (WGS) entry which is preliminary data.</text>
</comment>
<evidence type="ECO:0000313" key="1">
    <source>
        <dbReference type="EMBL" id="TWO32765.1"/>
    </source>
</evidence>
<organism evidence="1 2">
    <name type="scientific">Seonamhaeicola sediminis</name>
    <dbReference type="NCBI Taxonomy" id="2528206"/>
    <lineage>
        <taxon>Bacteria</taxon>
        <taxon>Pseudomonadati</taxon>
        <taxon>Bacteroidota</taxon>
        <taxon>Flavobacteriia</taxon>
        <taxon>Flavobacteriales</taxon>
        <taxon>Flavobacteriaceae</taxon>
    </lineage>
</organism>
<dbReference type="AlphaFoldDB" id="A0A562YDS5"/>
<evidence type="ECO:0000313" key="2">
    <source>
        <dbReference type="Proteomes" id="UP000295814"/>
    </source>
</evidence>
<dbReference type="EMBL" id="SMZJ02000004">
    <property type="protein sequence ID" value="TWO32765.1"/>
    <property type="molecule type" value="Genomic_DNA"/>
</dbReference>
<reference evidence="1 2" key="1">
    <citation type="submission" date="2019-07" db="EMBL/GenBank/DDBJ databases">
        <title>Seonamhaeicola sp. W255 draft genome.</title>
        <authorList>
            <person name="Zhang X.-Y."/>
            <person name="Zhang R."/>
            <person name="Zhong Y.-L."/>
            <person name="Du Z.-J."/>
        </authorList>
    </citation>
    <scope>NUCLEOTIDE SEQUENCE [LARGE SCALE GENOMIC DNA]</scope>
    <source>
        <strain evidence="1 2">W255</strain>
    </source>
</reference>
<dbReference type="RefSeq" id="WP_133355488.1">
    <property type="nucleotide sequence ID" value="NZ_SMZJ02000004.1"/>
</dbReference>
<name>A0A562YDS5_9FLAO</name>
<dbReference type="InterPro" id="IPR022551">
    <property type="entry name" value="BrxC"/>
</dbReference>
<sequence length="136" mass="15595">MGLLKKLFGGATEKKEEKVLPWIELNNVSQLQDIEKKSKSKVQVIFKHSTRCGVSRMVINQFVASYNLTEEFIDLYYLDLLNYREVSDKIAEKFQVWHESPQLLVIKNAVVVAHASHGQINAVDLKRFVDSSRVMG</sequence>
<accession>A0A562YDS5</accession>
<dbReference type="Pfam" id="PF11009">
    <property type="entry name" value="BrxC"/>
    <property type="match status" value="1"/>
</dbReference>
<protein>
    <submittedName>
        <fullName evidence="1">Bacillithiol system redox-active protein YtxJ</fullName>
    </submittedName>
</protein>
<dbReference type="Proteomes" id="UP000295814">
    <property type="component" value="Unassembled WGS sequence"/>
</dbReference>
<proteinExistence type="predicted"/>
<dbReference type="NCBIfam" id="TIGR04019">
    <property type="entry name" value="B_thiol_YtxJ"/>
    <property type="match status" value="1"/>
</dbReference>
<keyword evidence="2" id="KW-1185">Reference proteome</keyword>
<dbReference type="OrthoDB" id="677051at2"/>